<dbReference type="InterPro" id="IPR011055">
    <property type="entry name" value="Dup_hybrid_motif"/>
</dbReference>
<keyword evidence="3" id="KW-1185">Reference proteome</keyword>
<dbReference type="Proteomes" id="UP000261812">
    <property type="component" value="Chromosome"/>
</dbReference>
<dbReference type="Pfam" id="PF01551">
    <property type="entry name" value="Peptidase_M23"/>
    <property type="match status" value="1"/>
</dbReference>
<organism evidence="2 3">
    <name type="scientific">Thermosynechococcus sichuanensis E542</name>
    <dbReference type="NCBI Taxonomy" id="2016101"/>
    <lineage>
        <taxon>Bacteria</taxon>
        <taxon>Bacillati</taxon>
        <taxon>Cyanobacteriota</taxon>
        <taxon>Cyanophyceae</taxon>
        <taxon>Acaryochloridales</taxon>
        <taxon>Thermosynechococcaceae</taxon>
        <taxon>Thermosynechococcus</taxon>
        <taxon>Thermosynechococcus sichuanensis</taxon>
    </lineage>
</organism>
<dbReference type="KEGG" id="tsq:D3A95_06385"/>
<evidence type="ECO:0000259" key="1">
    <source>
        <dbReference type="Pfam" id="PF01551"/>
    </source>
</evidence>
<dbReference type="GO" id="GO:0004222">
    <property type="term" value="F:metalloendopeptidase activity"/>
    <property type="evidence" value="ECO:0007669"/>
    <property type="project" value="TreeGrafter"/>
</dbReference>
<evidence type="ECO:0000313" key="3">
    <source>
        <dbReference type="Proteomes" id="UP000261812"/>
    </source>
</evidence>
<dbReference type="InterPro" id="IPR016047">
    <property type="entry name" value="M23ase_b-sheet_dom"/>
</dbReference>
<dbReference type="InterPro" id="IPR050570">
    <property type="entry name" value="Cell_wall_metabolism_enzyme"/>
</dbReference>
<dbReference type="Gene3D" id="2.70.70.10">
    <property type="entry name" value="Glucose Permease (Domain IIA)"/>
    <property type="match status" value="1"/>
</dbReference>
<reference evidence="3" key="1">
    <citation type="submission" date="2018-09" db="EMBL/GenBank/DDBJ databases">
        <title>Complete genome sequence of thermophilic cyanobacteria strain Thermosynechococcus elongatus PKUAC-SCTE542.</title>
        <authorList>
            <person name="Liang Y."/>
            <person name="Tang J."/>
            <person name="Daroch M."/>
        </authorList>
    </citation>
    <scope>NUCLEOTIDE SEQUENCE [LARGE SCALE GENOMIC DNA]</scope>
    <source>
        <strain evidence="3">E542</strain>
    </source>
</reference>
<dbReference type="CDD" id="cd12797">
    <property type="entry name" value="M23_peptidase"/>
    <property type="match status" value="1"/>
</dbReference>
<dbReference type="PANTHER" id="PTHR21666:SF290">
    <property type="entry name" value="PEPTIDASE M23 DOMAIN PROTEIN"/>
    <property type="match status" value="1"/>
</dbReference>
<gene>
    <name evidence="2" type="ORF">D3A95_06385</name>
</gene>
<protein>
    <submittedName>
        <fullName evidence="2">M23 family metallopeptidase</fullName>
    </submittedName>
</protein>
<feature type="domain" description="M23ase beta-sheet core" evidence="1">
    <location>
        <begin position="177"/>
        <end position="275"/>
    </location>
</feature>
<dbReference type="SUPFAM" id="SSF51261">
    <property type="entry name" value="Duplicated hybrid motif"/>
    <property type="match status" value="1"/>
</dbReference>
<dbReference type="AlphaFoldDB" id="A0A3B7MJ16"/>
<name>A0A3B7MJ16_9CYAN</name>
<dbReference type="EMBL" id="CP032152">
    <property type="protein sequence ID" value="AXY67890.1"/>
    <property type="molecule type" value="Genomic_DNA"/>
</dbReference>
<proteinExistence type="predicted"/>
<sequence>MSDRLLPWLIPAIITVTVLPASSQVTMPLTVTVSPDRAVLGDTLAIVVNASEQPTVEVAGKALPVFSIGPQQWRAFVATTPLQTPGRRSLVVRAGNETRNMLLWVGDRAFPVQRIWLPAGKDTSGTDFEFDRVAAFKALVTPEKLWQGAFRRPNSGPVTTPYGVRRYYDGVFAKDYFHRGLDYAGAKGSPVVAAQRGRVALVGRESQGFLIHGNTVGIDHGQGVLTIYLHLDQIRVQEGQMFEAGQVIGTVGNTGASTGPHLHWGLYVNGECVDPRSWLAQGWQ</sequence>
<dbReference type="RefSeq" id="WP_181496776.1">
    <property type="nucleotide sequence ID" value="NZ_CP032152.1"/>
</dbReference>
<dbReference type="PANTHER" id="PTHR21666">
    <property type="entry name" value="PEPTIDASE-RELATED"/>
    <property type="match status" value="1"/>
</dbReference>
<evidence type="ECO:0000313" key="2">
    <source>
        <dbReference type="EMBL" id="AXY67890.1"/>
    </source>
</evidence>
<accession>A0A3B7MJ16</accession>